<keyword evidence="2" id="KW-1185">Reference proteome</keyword>
<feature type="non-terminal residue" evidence="1">
    <location>
        <position position="1"/>
    </location>
</feature>
<evidence type="ECO:0000313" key="1">
    <source>
        <dbReference type="EMBL" id="KAJ9654901.1"/>
    </source>
</evidence>
<reference evidence="1" key="1">
    <citation type="submission" date="2022-10" db="EMBL/GenBank/DDBJ databases">
        <title>Culturing micro-colonial fungi from biological soil crusts in the Mojave desert and describing Neophaeococcomyces mojavensis, and introducing the new genera and species Taxawa tesnikishii.</title>
        <authorList>
            <person name="Kurbessoian T."/>
            <person name="Stajich J.E."/>
        </authorList>
    </citation>
    <scope>NUCLEOTIDE SEQUENCE</scope>
    <source>
        <strain evidence="1">TK_1</strain>
    </source>
</reference>
<organism evidence="1 2">
    <name type="scientific">Coniosporium apollinis</name>
    <dbReference type="NCBI Taxonomy" id="61459"/>
    <lineage>
        <taxon>Eukaryota</taxon>
        <taxon>Fungi</taxon>
        <taxon>Dikarya</taxon>
        <taxon>Ascomycota</taxon>
        <taxon>Pezizomycotina</taxon>
        <taxon>Dothideomycetes</taxon>
        <taxon>Dothideomycetes incertae sedis</taxon>
        <taxon>Coniosporium</taxon>
    </lineage>
</organism>
<accession>A0ABQ9NFM6</accession>
<comment type="caution">
    <text evidence="1">The sequence shown here is derived from an EMBL/GenBank/DDBJ whole genome shotgun (WGS) entry which is preliminary data.</text>
</comment>
<sequence>SFISFDLESTWSAALVLLIAPVVDPSLFEGKDSSLETAQIVLDEMAAKGNLIAASRRAELEQLNMSLRKLETAVQPGSACGSAVDRSDGEQIAWDVMTQTGSHNLISCLYKGGTLRKH</sequence>
<name>A0ABQ9NFM6_9PEZI</name>
<dbReference type="EMBL" id="JAPDRL010000204">
    <property type="protein sequence ID" value="KAJ9654901.1"/>
    <property type="molecule type" value="Genomic_DNA"/>
</dbReference>
<evidence type="ECO:0000313" key="2">
    <source>
        <dbReference type="Proteomes" id="UP001172684"/>
    </source>
</evidence>
<dbReference type="Proteomes" id="UP001172684">
    <property type="component" value="Unassembled WGS sequence"/>
</dbReference>
<proteinExistence type="predicted"/>
<gene>
    <name evidence="1" type="ORF">H2201_008911</name>
</gene>
<protein>
    <submittedName>
        <fullName evidence="1">Uncharacterized protein</fullName>
    </submittedName>
</protein>